<dbReference type="AlphaFoldDB" id="A0AAV7HCG7"/>
<name>A0AAV7HCG7_DENCH</name>
<dbReference type="EMBL" id="JAGFBR010000006">
    <property type="protein sequence ID" value="KAH0465820.1"/>
    <property type="molecule type" value="Genomic_DNA"/>
</dbReference>
<accession>A0AAV7HCG7</accession>
<reference evidence="2 3" key="1">
    <citation type="journal article" date="2021" name="Hortic Res">
        <title>Chromosome-scale assembly of the Dendrobium chrysotoxum genome enhances the understanding of orchid evolution.</title>
        <authorList>
            <person name="Zhang Y."/>
            <person name="Zhang G.Q."/>
            <person name="Zhang D."/>
            <person name="Liu X.D."/>
            <person name="Xu X.Y."/>
            <person name="Sun W.H."/>
            <person name="Yu X."/>
            <person name="Zhu X."/>
            <person name="Wang Z.W."/>
            <person name="Zhao X."/>
            <person name="Zhong W.Y."/>
            <person name="Chen H."/>
            <person name="Yin W.L."/>
            <person name="Huang T."/>
            <person name="Niu S.C."/>
            <person name="Liu Z.J."/>
        </authorList>
    </citation>
    <scope>NUCLEOTIDE SEQUENCE [LARGE SCALE GENOMIC DNA]</scope>
    <source>
        <strain evidence="2">Lindl</strain>
    </source>
</reference>
<comment type="caution">
    <text evidence="2">The sequence shown here is derived from an EMBL/GenBank/DDBJ whole genome shotgun (WGS) entry which is preliminary data.</text>
</comment>
<evidence type="ECO:0000313" key="2">
    <source>
        <dbReference type="EMBL" id="KAH0465820.1"/>
    </source>
</evidence>
<evidence type="ECO:0000313" key="3">
    <source>
        <dbReference type="Proteomes" id="UP000775213"/>
    </source>
</evidence>
<dbReference type="Pfam" id="PF20167">
    <property type="entry name" value="Transposase_32"/>
    <property type="match status" value="1"/>
</dbReference>
<keyword evidence="3" id="KW-1185">Reference proteome</keyword>
<sequence>MGANWKIRENKIINFPTTYLTQAFKAWHYFSSARLFPSRNISEVTHDRALLKYAIHMGKLIFSSLTYIIRGTTSIGLGHPSLVYTLCVVTGVRGEQTEE</sequence>
<evidence type="ECO:0000259" key="1">
    <source>
        <dbReference type="Pfam" id="PF20167"/>
    </source>
</evidence>
<gene>
    <name evidence="2" type="ORF">IEQ34_005923</name>
</gene>
<protein>
    <recommendedName>
        <fullName evidence="1">Putative plant transposon protein domain-containing protein</fullName>
    </recommendedName>
</protein>
<dbReference type="InterPro" id="IPR046796">
    <property type="entry name" value="Transposase_32_dom"/>
</dbReference>
<organism evidence="2 3">
    <name type="scientific">Dendrobium chrysotoxum</name>
    <name type="common">Orchid</name>
    <dbReference type="NCBI Taxonomy" id="161865"/>
    <lineage>
        <taxon>Eukaryota</taxon>
        <taxon>Viridiplantae</taxon>
        <taxon>Streptophyta</taxon>
        <taxon>Embryophyta</taxon>
        <taxon>Tracheophyta</taxon>
        <taxon>Spermatophyta</taxon>
        <taxon>Magnoliopsida</taxon>
        <taxon>Liliopsida</taxon>
        <taxon>Asparagales</taxon>
        <taxon>Orchidaceae</taxon>
        <taxon>Epidendroideae</taxon>
        <taxon>Malaxideae</taxon>
        <taxon>Dendrobiinae</taxon>
        <taxon>Dendrobium</taxon>
    </lineage>
</organism>
<proteinExistence type="predicted"/>
<feature type="domain" description="Putative plant transposon protein" evidence="1">
    <location>
        <begin position="8"/>
        <end position="92"/>
    </location>
</feature>
<dbReference type="Proteomes" id="UP000775213">
    <property type="component" value="Unassembled WGS sequence"/>
</dbReference>